<dbReference type="SUPFAM" id="SSF54928">
    <property type="entry name" value="RNA-binding domain, RBD"/>
    <property type="match status" value="1"/>
</dbReference>
<keyword evidence="3" id="KW-0539">Nucleus</keyword>
<dbReference type="Pfam" id="PF05383">
    <property type="entry name" value="La"/>
    <property type="match status" value="1"/>
</dbReference>
<evidence type="ECO:0000256" key="5">
    <source>
        <dbReference type="SAM" id="MobiDB-lite"/>
    </source>
</evidence>
<dbReference type="InterPro" id="IPR035979">
    <property type="entry name" value="RBD_domain_sf"/>
</dbReference>
<evidence type="ECO:0000259" key="6">
    <source>
        <dbReference type="PROSITE" id="PS50102"/>
    </source>
</evidence>
<dbReference type="CDD" id="cd08033">
    <property type="entry name" value="LARP_6"/>
    <property type="match status" value="1"/>
</dbReference>
<sequence length="391" mass="43255">MSIEIVPVTISNDMDDDSSCGNHSEEGGLNFSDTDPKDSGIDCADPEDMPGEEIASAIMKTVEYYLSDANILRDPFLLKHVRRNKEGYVSLKLLASFRKVRSLSRNWKAVAYSLQKSTQLALNSEGTKVKRLTPLPDHDESPVSRSIIVHGFSTDKPSVDSISEMFSHCGDIALVRILRPGGSIPSDVKHFLTKNSDIQSKVSALVEFEEHSAAKRALESDLPGDIKVTSIVLKEKSENTDPKSSPAKEKKKKKNRKSSNADSSTTLNDNRRSSSGSVSSGYLSSSPYNTNPFDNRYPRRHSYHIYNDPNSSFASLSNRHGGSRDRLLRSDIMSPWRRRREQSDSNLLSSVSSACQLLQGVPVKTIRMPKGPDGTNGFCPKFRSRLPSTAE</sequence>
<dbReference type="InterPro" id="IPR036388">
    <property type="entry name" value="WH-like_DNA-bd_sf"/>
</dbReference>
<dbReference type="InterPro" id="IPR002344">
    <property type="entry name" value="Lupus_La"/>
</dbReference>
<dbReference type="SMART" id="SM00715">
    <property type="entry name" value="LA"/>
    <property type="match status" value="1"/>
</dbReference>
<dbReference type="PANTHER" id="PTHR22792">
    <property type="entry name" value="LUPUS LA PROTEIN-RELATED"/>
    <property type="match status" value="1"/>
</dbReference>
<dbReference type="GO" id="GO:0005634">
    <property type="term" value="C:nucleus"/>
    <property type="evidence" value="ECO:0007669"/>
    <property type="project" value="UniProtKB-SubCell"/>
</dbReference>
<dbReference type="InterPro" id="IPR045180">
    <property type="entry name" value="La_dom_prot"/>
</dbReference>
<evidence type="ECO:0000313" key="9">
    <source>
        <dbReference type="EMBL" id="LAA02059.1"/>
    </source>
</evidence>
<dbReference type="GO" id="GO:0003729">
    <property type="term" value="F:mRNA binding"/>
    <property type="evidence" value="ECO:0007669"/>
    <property type="project" value="TreeGrafter"/>
</dbReference>
<evidence type="ECO:0000256" key="2">
    <source>
        <dbReference type="ARBA" id="ARBA00022884"/>
    </source>
</evidence>
<evidence type="ECO:0000256" key="1">
    <source>
        <dbReference type="ARBA" id="ARBA00004123"/>
    </source>
</evidence>
<protein>
    <submittedName>
        <fullName evidence="9">Acheron</fullName>
    </submittedName>
</protein>
<feature type="region of interest" description="Disordered" evidence="5">
    <location>
        <begin position="233"/>
        <end position="302"/>
    </location>
</feature>
<keyword evidence="2 4" id="KW-0694">RNA-binding</keyword>
<feature type="domain" description="HTH La-type RNA-binding" evidence="7">
    <location>
        <begin position="48"/>
        <end position="139"/>
    </location>
</feature>
<evidence type="ECO:0000259" key="8">
    <source>
        <dbReference type="PROSITE" id="PS51938"/>
    </source>
</evidence>
<dbReference type="PROSITE" id="PS51938">
    <property type="entry name" value="SUZ_C"/>
    <property type="match status" value="1"/>
</dbReference>
<dbReference type="OrthoDB" id="435402at2759"/>
<dbReference type="InterPro" id="IPR036390">
    <property type="entry name" value="WH_DNA-bd_sf"/>
</dbReference>
<dbReference type="EMBL" id="IAAA01001472">
    <property type="protein sequence ID" value="LAA02067.1"/>
    <property type="molecule type" value="mRNA"/>
</dbReference>
<dbReference type="GO" id="GO:1990904">
    <property type="term" value="C:ribonucleoprotein complex"/>
    <property type="evidence" value="ECO:0007669"/>
    <property type="project" value="InterPro"/>
</dbReference>
<evidence type="ECO:0000256" key="3">
    <source>
        <dbReference type="ARBA" id="ARBA00023242"/>
    </source>
</evidence>
<dbReference type="FunFam" id="1.10.10.10:FF:000158">
    <property type="entry name" value="La ribonucleoprotein domain family member 7"/>
    <property type="match status" value="1"/>
</dbReference>
<dbReference type="EMBL" id="IAAA01001471">
    <property type="protein sequence ID" value="LAA02062.1"/>
    <property type="molecule type" value="mRNA"/>
</dbReference>
<name>A0A2L2Y1J2_PARTP</name>
<evidence type="ECO:0000259" key="7">
    <source>
        <dbReference type="PROSITE" id="PS50961"/>
    </source>
</evidence>
<dbReference type="EMBL" id="IAAA01001473">
    <property type="protein sequence ID" value="LAA02070.1"/>
    <property type="molecule type" value="mRNA"/>
</dbReference>
<dbReference type="GO" id="GO:0006396">
    <property type="term" value="P:RNA processing"/>
    <property type="evidence" value="ECO:0007669"/>
    <property type="project" value="InterPro"/>
</dbReference>
<dbReference type="InterPro" id="IPR012677">
    <property type="entry name" value="Nucleotide-bd_a/b_plait_sf"/>
</dbReference>
<dbReference type="SUPFAM" id="SSF46785">
    <property type="entry name" value="Winged helix' DNA-binding domain"/>
    <property type="match status" value="1"/>
</dbReference>
<feature type="compositionally biased region" description="Polar residues" evidence="5">
    <location>
        <begin position="308"/>
        <end position="320"/>
    </location>
</feature>
<feature type="compositionally biased region" description="Low complexity" evidence="5">
    <location>
        <begin position="273"/>
        <end position="286"/>
    </location>
</feature>
<dbReference type="InterPro" id="IPR000504">
    <property type="entry name" value="RRM_dom"/>
</dbReference>
<dbReference type="InterPro" id="IPR006630">
    <property type="entry name" value="La_HTH"/>
</dbReference>
<feature type="region of interest" description="Disordered" evidence="5">
    <location>
        <begin position="13"/>
        <end position="39"/>
    </location>
</feature>
<dbReference type="InterPro" id="IPR024642">
    <property type="entry name" value="SUZ-C"/>
</dbReference>
<dbReference type="PANTHER" id="PTHR22792:SF140">
    <property type="entry name" value="ACHILLES, ISOFORM A"/>
    <property type="match status" value="1"/>
</dbReference>
<feature type="domain" description="RRM" evidence="6">
    <location>
        <begin position="145"/>
        <end position="224"/>
    </location>
</feature>
<proteinExistence type="evidence at transcript level"/>
<organism evidence="9">
    <name type="scientific">Parasteatoda tepidariorum</name>
    <name type="common">Common house spider</name>
    <name type="synonym">Achaearanea tepidariorum</name>
    <dbReference type="NCBI Taxonomy" id="114398"/>
    <lineage>
        <taxon>Eukaryota</taxon>
        <taxon>Metazoa</taxon>
        <taxon>Ecdysozoa</taxon>
        <taxon>Arthropoda</taxon>
        <taxon>Chelicerata</taxon>
        <taxon>Arachnida</taxon>
        <taxon>Araneae</taxon>
        <taxon>Araneomorphae</taxon>
        <taxon>Entelegynae</taxon>
        <taxon>Araneoidea</taxon>
        <taxon>Theridiidae</taxon>
        <taxon>Parasteatoda</taxon>
    </lineage>
</organism>
<comment type="subcellular location">
    <subcellularLocation>
        <location evidence="1">Nucleus</location>
    </subcellularLocation>
</comment>
<feature type="domain" description="SUZ-C" evidence="8">
    <location>
        <begin position="331"/>
        <end position="382"/>
    </location>
</feature>
<evidence type="ECO:0000256" key="4">
    <source>
        <dbReference type="PROSITE-ProRule" id="PRU00332"/>
    </source>
</evidence>
<feature type="region of interest" description="Disordered" evidence="5">
    <location>
        <begin position="307"/>
        <end position="326"/>
    </location>
</feature>
<dbReference type="EMBL" id="IAAA01001470">
    <property type="protein sequence ID" value="LAA02059.1"/>
    <property type="molecule type" value="mRNA"/>
</dbReference>
<feature type="region of interest" description="Disordered" evidence="5">
    <location>
        <begin position="366"/>
        <end position="391"/>
    </location>
</feature>
<dbReference type="Gene3D" id="1.10.10.10">
    <property type="entry name" value="Winged helix-like DNA-binding domain superfamily/Winged helix DNA-binding domain"/>
    <property type="match status" value="1"/>
</dbReference>
<reference evidence="9" key="1">
    <citation type="journal article" date="2016" name="Mol. Ecol. Resour.">
        <title>Evaluation of the impact of RNA preservation methods of spiders for de novo transcriptome assembly.</title>
        <authorList>
            <person name="Kono N."/>
            <person name="Nakamura H."/>
            <person name="Ito Y."/>
            <person name="Tomita M."/>
            <person name="Arakawa K."/>
        </authorList>
    </citation>
    <scope>NUCLEOTIDE SEQUENCE</scope>
    <source>
        <tissue evidence="9">Whole body</tissue>
    </source>
</reference>
<dbReference type="PRINTS" id="PR00302">
    <property type="entry name" value="LUPUSLA"/>
</dbReference>
<dbReference type="Gene3D" id="3.30.70.330">
    <property type="match status" value="1"/>
</dbReference>
<dbReference type="PROSITE" id="PS50102">
    <property type="entry name" value="RRM"/>
    <property type="match status" value="1"/>
</dbReference>
<dbReference type="PROSITE" id="PS50961">
    <property type="entry name" value="HTH_LA"/>
    <property type="match status" value="1"/>
</dbReference>
<dbReference type="AlphaFoldDB" id="A0A2L2Y1J2"/>
<accession>A0A2L2Y1J2</accession>